<proteinExistence type="predicted"/>
<protein>
    <submittedName>
        <fullName evidence="2">Uncharacterized protein</fullName>
    </submittedName>
</protein>
<dbReference type="Proteomes" id="UP000183952">
    <property type="component" value="Unassembled WGS sequence"/>
</dbReference>
<gene>
    <name evidence="2" type="ORF">SAMN02745248_01757</name>
</gene>
<keyword evidence="3" id="KW-1185">Reference proteome</keyword>
<reference evidence="2 3" key="1">
    <citation type="submission" date="2016-11" db="EMBL/GenBank/DDBJ databases">
        <authorList>
            <person name="Jaros S."/>
            <person name="Januszkiewicz K."/>
            <person name="Wedrychowicz H."/>
        </authorList>
    </citation>
    <scope>NUCLEOTIDE SEQUENCE [LARGE SCALE GENOMIC DNA]</scope>
    <source>
        <strain evidence="2 3">DSM 3090</strain>
    </source>
</reference>
<organism evidence="2 3">
    <name type="scientific">Hathewaya proteolytica DSM 3090</name>
    <dbReference type="NCBI Taxonomy" id="1121331"/>
    <lineage>
        <taxon>Bacteria</taxon>
        <taxon>Bacillati</taxon>
        <taxon>Bacillota</taxon>
        <taxon>Clostridia</taxon>
        <taxon>Eubacteriales</taxon>
        <taxon>Clostridiaceae</taxon>
        <taxon>Hathewaya</taxon>
    </lineage>
</organism>
<evidence type="ECO:0000256" key="1">
    <source>
        <dbReference type="SAM" id="SignalP"/>
    </source>
</evidence>
<feature type="chain" id="PRO_5038728734" evidence="1">
    <location>
        <begin position="24"/>
        <end position="427"/>
    </location>
</feature>
<feature type="signal peptide" evidence="1">
    <location>
        <begin position="1"/>
        <end position="23"/>
    </location>
</feature>
<dbReference type="STRING" id="1121331.SAMN02745248_01757"/>
<name>A0A1M6PLY5_9CLOT</name>
<keyword evidence="1" id="KW-0732">Signal</keyword>
<evidence type="ECO:0000313" key="3">
    <source>
        <dbReference type="Proteomes" id="UP000183952"/>
    </source>
</evidence>
<dbReference type="EMBL" id="FRAD01000013">
    <property type="protein sequence ID" value="SHK08921.1"/>
    <property type="molecule type" value="Genomic_DNA"/>
</dbReference>
<dbReference type="AlphaFoldDB" id="A0A1M6PLY5"/>
<sequence>MGKKIASLILVATIFFNNMAVFAVATKPTEAELNKLYAEGYNAVKECKEKKTQQSVNSARATLSKFKGKLDWAIGEFSKEIDSVQHPILVSIVTGISSNKNKPVPESINKLRKEIKDLPVDFWRNSYSTALDEAQDVLIVKVMHSKQKYEMTKEESDREVLLKNINELSLIQDDNVKNFVEKIREEVKPRPTSLKKGTYIVGKDFPKGEYLFLSQGESYYKISRVEKGTTVTVAEGFIIGRKYLALNNDEVFEVDSVDMYHAKETPEIDIKKNKFIKGMYKVGKDIPAGEYLLVNKEEMYFQITSNSSGTLDSIYNNGFAMGQMYITLKKDQYIEVEACEIYEEKTAAKLDSTKKVIPPGMYKVGRDIAAGDYIFSCHGTKVNFRLYKDSQYTKDSLIKVSSSQDKMFFGLKSAQYIYLDGTVTYLK</sequence>
<accession>A0A1M6PLY5</accession>
<evidence type="ECO:0000313" key="2">
    <source>
        <dbReference type="EMBL" id="SHK08921.1"/>
    </source>
</evidence>